<keyword evidence="6 10" id="KW-0472">Membrane</keyword>
<dbReference type="Gene3D" id="1.10.287.70">
    <property type="match status" value="2"/>
</dbReference>
<keyword evidence="5 8" id="KW-0406">Ion transport</keyword>
<evidence type="ECO:0000256" key="9">
    <source>
        <dbReference type="SAM" id="MobiDB-lite"/>
    </source>
</evidence>
<sequence length="579" mass="65735">MSSRYRSDPESLSYEKPSACSNFLHYSWKTARCIFSHVALISMVVSYCYLGAVTFEALEVNHEKEVKKTIRHIRDNTTLFLWNFTQEMDALKEDKFVPVAEKYLKEFENSLLKSMAKDGWDGEEDPNKVQWTMAGALFYSIVVITTIGYGHITPKTNWGKVVTILYAILGIPLMLLCLSNIGDIMATSFRFLYWRVCCYVCQKRPKKRLQRGKSFRASTRNEFKFTRSSSAGPLRRSLRVSGKSTDSGYGVSVSVGPSYHSDTELRYPDEFQKTSSRSASVPTRPNRFSEMSSTSSAKKQPTQQNHFPKQNSITSRKKFSETIPLDPMLISDTPILCNRYVIGKQDVLANTIPGITLRKTEFRNNVPQGRRAVSMPRSSNFLQPPRSYTPDSSTDKEDLDEPSRQHRRRIKPRRSRSPIHNPSPKMMTPLGYGQPNKYLDDPDSDEIDEYSSFYESTGRGKPKPVPIWLCVLLVISYILAGAYLFKSWEGWDYLDSAYFCFITLTTIGFGDLVPAKGVSQDRYYATISIALCSLYLLFGISLLAMSFNLVQEEVISNVKSVAKTLGIIKADSDDDSENE</sequence>
<evidence type="ECO:0000256" key="7">
    <source>
        <dbReference type="ARBA" id="ARBA00023303"/>
    </source>
</evidence>
<dbReference type="EMBL" id="OU892280">
    <property type="protein sequence ID" value="CAG9767954.1"/>
    <property type="molecule type" value="Genomic_DNA"/>
</dbReference>
<dbReference type="GO" id="GO:0030322">
    <property type="term" value="P:stabilization of membrane potential"/>
    <property type="evidence" value="ECO:0007669"/>
    <property type="project" value="TreeGrafter"/>
</dbReference>
<feature type="transmembrane region" description="Helical" evidence="10">
    <location>
        <begin position="164"/>
        <end position="186"/>
    </location>
</feature>
<feature type="domain" description="Potassium channel" evidence="11">
    <location>
        <begin position="130"/>
        <end position="185"/>
    </location>
</feature>
<organism evidence="12 13">
    <name type="scientific">Ceutorhynchus assimilis</name>
    <name type="common">cabbage seed weevil</name>
    <dbReference type="NCBI Taxonomy" id="467358"/>
    <lineage>
        <taxon>Eukaryota</taxon>
        <taxon>Metazoa</taxon>
        <taxon>Ecdysozoa</taxon>
        <taxon>Arthropoda</taxon>
        <taxon>Hexapoda</taxon>
        <taxon>Insecta</taxon>
        <taxon>Pterygota</taxon>
        <taxon>Neoptera</taxon>
        <taxon>Endopterygota</taxon>
        <taxon>Coleoptera</taxon>
        <taxon>Polyphaga</taxon>
        <taxon>Cucujiformia</taxon>
        <taxon>Curculionidae</taxon>
        <taxon>Ceutorhynchinae</taxon>
        <taxon>Ceutorhynchus</taxon>
    </lineage>
</organism>
<evidence type="ECO:0000256" key="10">
    <source>
        <dbReference type="SAM" id="Phobius"/>
    </source>
</evidence>
<dbReference type="GO" id="GO:0022841">
    <property type="term" value="F:potassium ion leak channel activity"/>
    <property type="evidence" value="ECO:0007669"/>
    <property type="project" value="TreeGrafter"/>
</dbReference>
<dbReference type="InterPro" id="IPR013099">
    <property type="entry name" value="K_chnl_dom"/>
</dbReference>
<dbReference type="Pfam" id="PF07885">
    <property type="entry name" value="Ion_trans_2"/>
    <property type="match status" value="2"/>
</dbReference>
<feature type="transmembrane region" description="Helical" evidence="10">
    <location>
        <begin position="527"/>
        <end position="550"/>
    </location>
</feature>
<evidence type="ECO:0000259" key="11">
    <source>
        <dbReference type="Pfam" id="PF07885"/>
    </source>
</evidence>
<comment type="subcellular location">
    <subcellularLocation>
        <location evidence="1">Membrane</location>
        <topology evidence="1">Multi-pass membrane protein</topology>
    </subcellularLocation>
</comment>
<keyword evidence="4 10" id="KW-1133">Transmembrane helix</keyword>
<dbReference type="SUPFAM" id="SSF81324">
    <property type="entry name" value="Voltage-gated potassium channels"/>
    <property type="match status" value="2"/>
</dbReference>
<protein>
    <recommendedName>
        <fullName evidence="11">Potassium channel domain-containing protein</fullName>
    </recommendedName>
</protein>
<feature type="transmembrane region" description="Helical" evidence="10">
    <location>
        <begin position="34"/>
        <end position="58"/>
    </location>
</feature>
<dbReference type="PANTHER" id="PTHR11003">
    <property type="entry name" value="POTASSIUM CHANNEL, SUBFAMILY K"/>
    <property type="match status" value="1"/>
</dbReference>
<evidence type="ECO:0000313" key="13">
    <source>
        <dbReference type="Proteomes" id="UP001152799"/>
    </source>
</evidence>
<evidence type="ECO:0000256" key="1">
    <source>
        <dbReference type="ARBA" id="ARBA00004141"/>
    </source>
</evidence>
<name>A0A9N9MNW1_9CUCU</name>
<keyword evidence="3 8" id="KW-0812">Transmembrane</keyword>
<dbReference type="PRINTS" id="PR01333">
    <property type="entry name" value="2POREKCHANEL"/>
</dbReference>
<feature type="region of interest" description="Disordered" evidence="9">
    <location>
        <begin position="270"/>
        <end position="313"/>
    </location>
</feature>
<evidence type="ECO:0000313" key="12">
    <source>
        <dbReference type="EMBL" id="CAG9767954.1"/>
    </source>
</evidence>
<feature type="region of interest" description="Disordered" evidence="9">
    <location>
        <begin position="366"/>
        <end position="431"/>
    </location>
</feature>
<feature type="compositionally biased region" description="Basic residues" evidence="9">
    <location>
        <begin position="405"/>
        <end position="417"/>
    </location>
</feature>
<dbReference type="AlphaFoldDB" id="A0A9N9MNW1"/>
<proteinExistence type="inferred from homology"/>
<feature type="domain" description="Potassium channel" evidence="11">
    <location>
        <begin position="473"/>
        <end position="553"/>
    </location>
</feature>
<evidence type="ECO:0000256" key="3">
    <source>
        <dbReference type="ARBA" id="ARBA00022692"/>
    </source>
</evidence>
<dbReference type="OrthoDB" id="297496at2759"/>
<evidence type="ECO:0000256" key="6">
    <source>
        <dbReference type="ARBA" id="ARBA00023136"/>
    </source>
</evidence>
<accession>A0A9N9MNW1</accession>
<comment type="similarity">
    <text evidence="8">Belongs to the two pore domain potassium channel (TC 1.A.1.8) family.</text>
</comment>
<feature type="transmembrane region" description="Helical" evidence="10">
    <location>
        <begin position="496"/>
        <end position="515"/>
    </location>
</feature>
<dbReference type="GO" id="GO:0015271">
    <property type="term" value="F:outward rectifier potassium channel activity"/>
    <property type="evidence" value="ECO:0007669"/>
    <property type="project" value="TreeGrafter"/>
</dbReference>
<dbReference type="GO" id="GO:0005886">
    <property type="term" value="C:plasma membrane"/>
    <property type="evidence" value="ECO:0007669"/>
    <property type="project" value="TreeGrafter"/>
</dbReference>
<evidence type="ECO:0000256" key="4">
    <source>
        <dbReference type="ARBA" id="ARBA00022989"/>
    </source>
</evidence>
<reference evidence="12" key="1">
    <citation type="submission" date="2022-01" db="EMBL/GenBank/DDBJ databases">
        <authorList>
            <person name="King R."/>
        </authorList>
    </citation>
    <scope>NUCLEOTIDE SEQUENCE</scope>
</reference>
<dbReference type="Proteomes" id="UP001152799">
    <property type="component" value="Chromosome 4"/>
</dbReference>
<evidence type="ECO:0000256" key="5">
    <source>
        <dbReference type="ARBA" id="ARBA00023065"/>
    </source>
</evidence>
<feature type="compositionally biased region" description="Basic and acidic residues" evidence="9">
    <location>
        <begin position="393"/>
        <end position="404"/>
    </location>
</feature>
<feature type="transmembrane region" description="Helical" evidence="10">
    <location>
        <begin position="131"/>
        <end position="152"/>
    </location>
</feature>
<keyword evidence="13" id="KW-1185">Reference proteome</keyword>
<feature type="compositionally biased region" description="Polar residues" evidence="9">
    <location>
        <begin position="273"/>
        <end position="283"/>
    </location>
</feature>
<keyword evidence="7 8" id="KW-0407">Ion channel</keyword>
<feature type="transmembrane region" description="Helical" evidence="10">
    <location>
        <begin position="465"/>
        <end position="484"/>
    </location>
</feature>
<evidence type="ECO:0000256" key="2">
    <source>
        <dbReference type="ARBA" id="ARBA00022448"/>
    </source>
</evidence>
<gene>
    <name evidence="12" type="ORF">CEUTPL_LOCUS8506</name>
</gene>
<dbReference type="PANTHER" id="PTHR11003:SF334">
    <property type="entry name" value="FI03418P"/>
    <property type="match status" value="1"/>
</dbReference>
<dbReference type="FunFam" id="1.10.287.70:FF:000316">
    <property type="entry name" value="FI03418p"/>
    <property type="match status" value="1"/>
</dbReference>
<keyword evidence="2 8" id="KW-0813">Transport</keyword>
<feature type="region of interest" description="Disordered" evidence="9">
    <location>
        <begin position="226"/>
        <end position="255"/>
    </location>
</feature>
<feature type="compositionally biased region" description="Polar residues" evidence="9">
    <location>
        <begin position="289"/>
        <end position="313"/>
    </location>
</feature>
<evidence type="ECO:0000256" key="8">
    <source>
        <dbReference type="RuleBase" id="RU003857"/>
    </source>
</evidence>
<dbReference type="InterPro" id="IPR003280">
    <property type="entry name" value="2pore_dom_K_chnl"/>
</dbReference>